<dbReference type="GO" id="GO:0006281">
    <property type="term" value="P:DNA repair"/>
    <property type="evidence" value="ECO:0007669"/>
    <property type="project" value="InterPro"/>
</dbReference>
<keyword evidence="2" id="KW-0547">Nucleotide-binding</keyword>
<dbReference type="GO" id="GO:0006310">
    <property type="term" value="P:DNA recombination"/>
    <property type="evidence" value="ECO:0007669"/>
    <property type="project" value="InterPro"/>
</dbReference>
<evidence type="ECO:0000259" key="10">
    <source>
        <dbReference type="PROSITE" id="PS51192"/>
    </source>
</evidence>
<evidence type="ECO:0000256" key="6">
    <source>
        <dbReference type="ARBA" id="ARBA00023125"/>
    </source>
</evidence>
<dbReference type="InterPro" id="IPR001650">
    <property type="entry name" value="Helicase_C-like"/>
</dbReference>
<dbReference type="EMBL" id="AMFJ01000255">
    <property type="protein sequence ID" value="EKE28994.1"/>
    <property type="molecule type" value="Genomic_DNA"/>
</dbReference>
<dbReference type="GO" id="GO:0005524">
    <property type="term" value="F:ATP binding"/>
    <property type="evidence" value="ECO:0007669"/>
    <property type="project" value="UniProtKB-KW"/>
</dbReference>
<gene>
    <name evidence="12" type="ORF">ACD_2C00255G0001</name>
</gene>
<proteinExistence type="inferred from homology"/>
<evidence type="ECO:0000256" key="3">
    <source>
        <dbReference type="ARBA" id="ARBA00022801"/>
    </source>
</evidence>
<dbReference type="CDD" id="cd17920">
    <property type="entry name" value="DEXHc_RecQ"/>
    <property type="match status" value="1"/>
</dbReference>
<evidence type="ECO:0000256" key="8">
    <source>
        <dbReference type="ARBA" id="ARBA00034617"/>
    </source>
</evidence>
<dbReference type="GO" id="GO:0043138">
    <property type="term" value="F:3'-5' DNA helicase activity"/>
    <property type="evidence" value="ECO:0007669"/>
    <property type="project" value="UniProtKB-EC"/>
</dbReference>
<dbReference type="FunFam" id="3.40.50.300:FF:001389">
    <property type="entry name" value="ATP-dependent DNA helicase RecQ"/>
    <property type="match status" value="1"/>
</dbReference>
<reference evidence="12" key="1">
    <citation type="journal article" date="2012" name="Science">
        <title>Fermentation, hydrogen, and sulfur metabolism in multiple uncultivated bacterial phyla.</title>
        <authorList>
            <person name="Wrighton K.C."/>
            <person name="Thomas B.C."/>
            <person name="Sharon I."/>
            <person name="Miller C.S."/>
            <person name="Castelle C.J."/>
            <person name="VerBerkmoes N.C."/>
            <person name="Wilkins M.J."/>
            <person name="Hettich R.L."/>
            <person name="Lipton M.S."/>
            <person name="Williams K.H."/>
            <person name="Long P.E."/>
            <person name="Banfield J.F."/>
        </authorList>
    </citation>
    <scope>NUCLEOTIDE SEQUENCE [LARGE SCALE GENOMIC DNA]</scope>
</reference>
<accession>K2GFB3</accession>
<dbReference type="InterPro" id="IPR011545">
    <property type="entry name" value="DEAD/DEAH_box_helicase_dom"/>
</dbReference>
<dbReference type="GO" id="GO:0005737">
    <property type="term" value="C:cytoplasm"/>
    <property type="evidence" value="ECO:0007669"/>
    <property type="project" value="TreeGrafter"/>
</dbReference>
<dbReference type="PANTHER" id="PTHR13710">
    <property type="entry name" value="DNA HELICASE RECQ FAMILY MEMBER"/>
    <property type="match status" value="1"/>
</dbReference>
<dbReference type="SMART" id="SM00487">
    <property type="entry name" value="DEXDc"/>
    <property type="match status" value="1"/>
</dbReference>
<organism evidence="12">
    <name type="scientific">uncultured bacterium</name>
    <name type="common">gcode 4</name>
    <dbReference type="NCBI Taxonomy" id="1234023"/>
    <lineage>
        <taxon>Bacteria</taxon>
        <taxon>environmental samples</taxon>
    </lineage>
</organism>
<dbReference type="SMART" id="SM00490">
    <property type="entry name" value="HELICc"/>
    <property type="match status" value="1"/>
</dbReference>
<evidence type="ECO:0000256" key="9">
    <source>
        <dbReference type="ARBA" id="ARBA00034808"/>
    </source>
</evidence>
<dbReference type="GO" id="GO:0003677">
    <property type="term" value="F:DNA binding"/>
    <property type="evidence" value="ECO:0007669"/>
    <property type="project" value="UniProtKB-KW"/>
</dbReference>
<dbReference type="InterPro" id="IPR014001">
    <property type="entry name" value="Helicase_ATP-bd"/>
</dbReference>
<dbReference type="GO" id="GO:0030894">
    <property type="term" value="C:replisome"/>
    <property type="evidence" value="ECO:0007669"/>
    <property type="project" value="TreeGrafter"/>
</dbReference>
<dbReference type="NCBIfam" id="TIGR00614">
    <property type="entry name" value="recQ_fam"/>
    <property type="match status" value="1"/>
</dbReference>
<dbReference type="InterPro" id="IPR029491">
    <property type="entry name" value="Helicase_HTH"/>
</dbReference>
<evidence type="ECO:0000256" key="1">
    <source>
        <dbReference type="ARBA" id="ARBA00005446"/>
    </source>
</evidence>
<keyword evidence="5" id="KW-0067">ATP-binding</keyword>
<dbReference type="Gene3D" id="3.40.50.300">
    <property type="entry name" value="P-loop containing nucleotide triphosphate hydrolases"/>
    <property type="match status" value="2"/>
</dbReference>
<evidence type="ECO:0000313" key="12">
    <source>
        <dbReference type="EMBL" id="EKE28994.1"/>
    </source>
</evidence>
<keyword evidence="7" id="KW-0413">Isomerase</keyword>
<dbReference type="GO" id="GO:0006260">
    <property type="term" value="P:DNA replication"/>
    <property type="evidence" value="ECO:0007669"/>
    <property type="project" value="InterPro"/>
</dbReference>
<dbReference type="InterPro" id="IPR027417">
    <property type="entry name" value="P-loop_NTPase"/>
</dbReference>
<dbReference type="Pfam" id="PF00270">
    <property type="entry name" value="DEAD"/>
    <property type="match status" value="1"/>
</dbReference>
<dbReference type="GO" id="GO:0016787">
    <property type="term" value="F:hydrolase activity"/>
    <property type="evidence" value="ECO:0007669"/>
    <property type="project" value="UniProtKB-KW"/>
</dbReference>
<dbReference type="PROSITE" id="PS51194">
    <property type="entry name" value="HELICASE_CTER"/>
    <property type="match status" value="1"/>
</dbReference>
<dbReference type="EC" id="5.6.2.4" evidence="9"/>
<sequence length="760" mass="91742">MNLEHTLKDVFKLEHFHEWQKEIIDSVVNKKDTLVFMPTWWWKSLTYQLPWVVMPWLTIVISPLISLMKDQIDKLNELKIRAEVINSTISQSEQNQILNELDSTDFSESNPIKFLYIAPERLNSEAFLSIINRCKIALIAIDEAHCISQWWHDFRPSYMKIKGFLEKIKQWKDFPIMALTATATKKVREDIVDRLWLTDYNVFTRWFDRKNIIILVREISERDNKLEKTLEIISKTPWSGIVYCSSRKTVDEVSDFLKSRWIASAMYTWAMNTEDRDKIQNDFMSSKIKVIVATNAFWMWIDKKDIRFVIHYNLPWSIESYYQEVWRAWRDWLRSFWVVLASYWDTKIQEFFIENTYPSKNEVLDFYDYLYKDFDIGGWKGEQILKTQAVMAKESKISSDMRVWSIIKILEKYWIVTRWYSSEWNEEFRWRWLTLLQGKRASSGVLIDWKKQELLKTEAYFKLEQIKKLLFYPGCRKRFILDYFWDEEDLSSLGDNCWKCDYCIDKSKMLEWNIENPVNLSVFEIVMDVVQKFDNRFWLNTIAKFLQWSKDAKLIEWRLDEDDKYGILWEYSKELVQAVIESLISQSFIEKSFWQYPLLSLTHKWQQSLKLEWLLINEEALLQTFVAMRTRWNIFKKIKDKLKIWSGEKPRKSSQDTYSETLSLFEAGKSIKEIAKEREMSAVMIEWHIVKLFEDWRIGNDELLKLVNPENLEKIKKFIEPEMFAENIKLKPIKDKLEDSWCPDVSYFEIKAYMAMREKM</sequence>
<keyword evidence="3" id="KW-0378">Hydrolase</keyword>
<evidence type="ECO:0000256" key="4">
    <source>
        <dbReference type="ARBA" id="ARBA00022806"/>
    </source>
</evidence>
<evidence type="ECO:0000256" key="7">
    <source>
        <dbReference type="ARBA" id="ARBA00023235"/>
    </source>
</evidence>
<dbReference type="InterPro" id="IPR036390">
    <property type="entry name" value="WH_DNA-bd_sf"/>
</dbReference>
<comment type="catalytic activity">
    <reaction evidence="8">
        <text>Couples ATP hydrolysis with the unwinding of duplex DNA by translocating in the 3'-5' direction.</text>
        <dbReference type="EC" id="5.6.2.4"/>
    </reaction>
</comment>
<dbReference type="Pfam" id="PF14493">
    <property type="entry name" value="HTH_40"/>
    <property type="match status" value="1"/>
</dbReference>
<comment type="caution">
    <text evidence="12">The sequence shown here is derived from an EMBL/GenBank/DDBJ whole genome shotgun (WGS) entry which is preliminary data.</text>
</comment>
<dbReference type="InterPro" id="IPR004589">
    <property type="entry name" value="DNA_helicase_ATP-dep_RecQ"/>
</dbReference>
<feature type="domain" description="Helicase ATP-binding" evidence="10">
    <location>
        <begin position="24"/>
        <end position="201"/>
    </location>
</feature>
<evidence type="ECO:0000256" key="5">
    <source>
        <dbReference type="ARBA" id="ARBA00022840"/>
    </source>
</evidence>
<dbReference type="GO" id="GO:0043590">
    <property type="term" value="C:bacterial nucleoid"/>
    <property type="evidence" value="ECO:0007669"/>
    <property type="project" value="TreeGrafter"/>
</dbReference>
<dbReference type="Gene3D" id="1.10.10.10">
    <property type="entry name" value="Winged helix-like DNA-binding domain superfamily/Winged helix DNA-binding domain"/>
    <property type="match status" value="1"/>
</dbReference>
<dbReference type="SUPFAM" id="SSF52540">
    <property type="entry name" value="P-loop containing nucleoside triphosphate hydrolases"/>
    <property type="match status" value="1"/>
</dbReference>
<feature type="domain" description="Helicase C-terminal" evidence="11">
    <location>
        <begin position="225"/>
        <end position="371"/>
    </location>
</feature>
<evidence type="ECO:0000259" key="11">
    <source>
        <dbReference type="PROSITE" id="PS51194"/>
    </source>
</evidence>
<comment type="similarity">
    <text evidence="1">Belongs to the helicase family. RecQ subfamily.</text>
</comment>
<dbReference type="PROSITE" id="PS51192">
    <property type="entry name" value="HELICASE_ATP_BIND_1"/>
    <property type="match status" value="1"/>
</dbReference>
<keyword evidence="6" id="KW-0238">DNA-binding</keyword>
<dbReference type="PANTHER" id="PTHR13710:SF105">
    <property type="entry name" value="ATP-DEPENDENT DNA HELICASE Q1"/>
    <property type="match status" value="1"/>
</dbReference>
<keyword evidence="4" id="KW-0347">Helicase</keyword>
<dbReference type="SUPFAM" id="SSF46785">
    <property type="entry name" value="Winged helix' DNA-binding domain"/>
    <property type="match status" value="1"/>
</dbReference>
<protein>
    <recommendedName>
        <fullName evidence="9">DNA 3'-5' helicase</fullName>
        <ecNumber evidence="9">5.6.2.4</ecNumber>
    </recommendedName>
</protein>
<dbReference type="InterPro" id="IPR036388">
    <property type="entry name" value="WH-like_DNA-bd_sf"/>
</dbReference>
<dbReference type="GO" id="GO:0009378">
    <property type="term" value="F:four-way junction helicase activity"/>
    <property type="evidence" value="ECO:0007669"/>
    <property type="project" value="TreeGrafter"/>
</dbReference>
<dbReference type="Pfam" id="PF09382">
    <property type="entry name" value="RQC"/>
    <property type="match status" value="1"/>
</dbReference>
<name>K2GFB3_9BACT</name>
<evidence type="ECO:0000256" key="2">
    <source>
        <dbReference type="ARBA" id="ARBA00022741"/>
    </source>
</evidence>
<dbReference type="InterPro" id="IPR018982">
    <property type="entry name" value="RQC_domain"/>
</dbReference>
<dbReference type="Pfam" id="PF00271">
    <property type="entry name" value="Helicase_C"/>
    <property type="match status" value="1"/>
</dbReference>
<dbReference type="AlphaFoldDB" id="K2GFB3"/>